<evidence type="ECO:0000313" key="7">
    <source>
        <dbReference type="Proteomes" id="UP000528457"/>
    </source>
</evidence>
<evidence type="ECO:0000256" key="2">
    <source>
        <dbReference type="ARBA" id="ARBA00022630"/>
    </source>
</evidence>
<dbReference type="InterPro" id="IPR036188">
    <property type="entry name" value="FAD/NAD-bd_sf"/>
</dbReference>
<dbReference type="PRINTS" id="PR00420">
    <property type="entry name" value="RNGMNOXGNASE"/>
</dbReference>
<evidence type="ECO:0000313" key="6">
    <source>
        <dbReference type="EMBL" id="MBB6523189.1"/>
    </source>
</evidence>
<feature type="domain" description="FAD-binding" evidence="5">
    <location>
        <begin position="1"/>
        <end position="262"/>
    </location>
</feature>
<dbReference type="PANTHER" id="PTHR46496">
    <property type="match status" value="1"/>
</dbReference>
<dbReference type="PANTHER" id="PTHR46496:SF1">
    <property type="entry name" value="ZEAXANTHIN EPOXIDASE, CHLOROPLASTIC"/>
    <property type="match status" value="1"/>
</dbReference>
<evidence type="ECO:0000259" key="5">
    <source>
        <dbReference type="Pfam" id="PF01494"/>
    </source>
</evidence>
<protein>
    <submittedName>
        <fullName evidence="6">2-polyprenyl-6-methoxyphenol hydroxylase-like FAD-dependent oxidoreductase</fullName>
    </submittedName>
</protein>
<dbReference type="Pfam" id="PF01494">
    <property type="entry name" value="FAD_binding_3"/>
    <property type="match status" value="1"/>
</dbReference>
<comment type="caution">
    <text evidence="6">The sequence shown here is derived from an EMBL/GenBank/DDBJ whole genome shotgun (WGS) entry which is preliminary data.</text>
</comment>
<accession>A0A7X0MYK6</accession>
<dbReference type="EMBL" id="JACHHT010000003">
    <property type="protein sequence ID" value="MBB6523189.1"/>
    <property type="molecule type" value="Genomic_DNA"/>
</dbReference>
<evidence type="ECO:0000256" key="4">
    <source>
        <dbReference type="ARBA" id="ARBA00023002"/>
    </source>
</evidence>
<sequence length="326" mass="36972">MQVFDKLNLKETITEQGKALTSFKIKTSKFEDINEINTQTFGRKFSVSSIAIKRSELQALLLKEIQTTQISLGKRVIGFNTEQETSIHFADGSSFPCDTVISADGIHSITRRELFKTGIIRKPGQTCWRGISTINLPKAYKSELNELWGKGSRFGFVEVSENQVYWYGLHNSKRELEQSELLDLFQNYAPIVADIITSTPTDNIHLSEISDLKPIPNWHKNTVCLLGDAAHATTPNMGQSACQAIEDAFVLSHYLGKHPAELAFAKFEESRKEKARRVVNMSWWLGYISQLESPVLSAIRNFLFRKAPKKYNSEQTEKIYSLPDCQ</sequence>
<dbReference type="InParanoid" id="A0A7X0MYK6"/>
<dbReference type="Proteomes" id="UP000528457">
    <property type="component" value="Unassembled WGS sequence"/>
</dbReference>
<dbReference type="InterPro" id="IPR002938">
    <property type="entry name" value="FAD-bd"/>
</dbReference>
<proteinExistence type="predicted"/>
<evidence type="ECO:0000256" key="1">
    <source>
        <dbReference type="ARBA" id="ARBA00001974"/>
    </source>
</evidence>
<name>A0A7X0MYK6_9GAMM</name>
<dbReference type="GO" id="GO:0071949">
    <property type="term" value="F:FAD binding"/>
    <property type="evidence" value="ECO:0007669"/>
    <property type="project" value="InterPro"/>
</dbReference>
<keyword evidence="2" id="KW-0285">Flavoprotein</keyword>
<gene>
    <name evidence="6" type="ORF">HNR48_003491</name>
</gene>
<keyword evidence="7" id="KW-1185">Reference proteome</keyword>
<dbReference type="GO" id="GO:0016491">
    <property type="term" value="F:oxidoreductase activity"/>
    <property type="evidence" value="ECO:0007669"/>
    <property type="project" value="UniProtKB-KW"/>
</dbReference>
<dbReference type="SUPFAM" id="SSF51905">
    <property type="entry name" value="FAD/NAD(P)-binding domain"/>
    <property type="match status" value="1"/>
</dbReference>
<comment type="cofactor">
    <cofactor evidence="1">
        <name>FAD</name>
        <dbReference type="ChEBI" id="CHEBI:57692"/>
    </cofactor>
</comment>
<dbReference type="Gene3D" id="3.50.50.60">
    <property type="entry name" value="FAD/NAD(P)-binding domain"/>
    <property type="match status" value="1"/>
</dbReference>
<reference evidence="6 7" key="1">
    <citation type="submission" date="2020-08" db="EMBL/GenBank/DDBJ databases">
        <title>Genomic Encyclopedia of Type Strains, Phase IV (KMG-IV): sequencing the most valuable type-strain genomes for metagenomic binning, comparative biology and taxonomic classification.</title>
        <authorList>
            <person name="Goeker M."/>
        </authorList>
    </citation>
    <scope>NUCLEOTIDE SEQUENCE [LARGE SCALE GENOMIC DNA]</scope>
    <source>
        <strain evidence="6 7">DSM 22368</strain>
    </source>
</reference>
<dbReference type="AlphaFoldDB" id="A0A7X0MYK6"/>
<organism evidence="6 7">
    <name type="scientific">Pseudoteredinibacter isoporae</name>
    <dbReference type="NCBI Taxonomy" id="570281"/>
    <lineage>
        <taxon>Bacteria</taxon>
        <taxon>Pseudomonadati</taxon>
        <taxon>Pseudomonadota</taxon>
        <taxon>Gammaproteobacteria</taxon>
        <taxon>Cellvibrionales</taxon>
        <taxon>Cellvibrionaceae</taxon>
        <taxon>Pseudoteredinibacter</taxon>
    </lineage>
</organism>
<keyword evidence="4" id="KW-0560">Oxidoreductase</keyword>
<evidence type="ECO:0000256" key="3">
    <source>
        <dbReference type="ARBA" id="ARBA00022827"/>
    </source>
</evidence>
<keyword evidence="3" id="KW-0274">FAD</keyword>